<dbReference type="InterPro" id="IPR036465">
    <property type="entry name" value="vWFA_dom_sf"/>
</dbReference>
<dbReference type="CDD" id="cd00198">
    <property type="entry name" value="vWFA"/>
    <property type="match status" value="1"/>
</dbReference>
<evidence type="ECO:0000313" key="2">
    <source>
        <dbReference type="EMBL" id="AUI70682.2"/>
    </source>
</evidence>
<organism evidence="2 3">
    <name type="scientific">Beggiatoa leptomitoformis</name>
    <dbReference type="NCBI Taxonomy" id="288004"/>
    <lineage>
        <taxon>Bacteria</taxon>
        <taxon>Pseudomonadati</taxon>
        <taxon>Pseudomonadota</taxon>
        <taxon>Gammaproteobacteria</taxon>
        <taxon>Thiotrichales</taxon>
        <taxon>Thiotrichaceae</taxon>
        <taxon>Beggiatoa</taxon>
    </lineage>
</organism>
<dbReference type="Gene3D" id="3.40.50.410">
    <property type="entry name" value="von Willebrand factor, type A domain"/>
    <property type="match status" value="1"/>
</dbReference>
<dbReference type="SUPFAM" id="SSF53300">
    <property type="entry name" value="vWA-like"/>
    <property type="match status" value="1"/>
</dbReference>
<evidence type="ECO:0000313" key="3">
    <source>
        <dbReference type="Proteomes" id="UP000234271"/>
    </source>
</evidence>
<name>A0A2N9YJK5_9GAMM</name>
<accession>A0A2N9YJK5</accession>
<sequence length="241" mass="26377">MSPVIPVPEGEVAKRPLHFFWLTDYSGSMSGKKIAVLNQAIREALPEIRKALINHPQVQIMMRAIKFSDTAAWHVGPTPVSLEQFSWPELGVAGLTATAQAIHLLADELQLEKMPRRGLPPVCLLVSDGFCTDTEEEYLQAIRALDSQPWGKKAVRLAIAIGDETDYDEEQLLKFVSHREIGVLKAHNPAELLEYIKWASITASIGASQGKSKGSHTPDAVGNVVLTPPPQPILSASEDVF</sequence>
<gene>
    <name evidence="2" type="ORF">BLE401_16955</name>
</gene>
<dbReference type="EMBL" id="CP018889">
    <property type="protein sequence ID" value="AUI70682.2"/>
    <property type="molecule type" value="Genomic_DNA"/>
</dbReference>
<dbReference type="OrthoDB" id="9806395at2"/>
<feature type="region of interest" description="Disordered" evidence="1">
    <location>
        <begin position="209"/>
        <end position="231"/>
    </location>
</feature>
<reference evidence="3" key="1">
    <citation type="submission" date="2016-12" db="EMBL/GenBank/DDBJ databases">
        <title>Complete Genome Sequence of Beggiatoa leptomitiformis D-401.</title>
        <authorList>
            <person name="Fomenkov A."/>
            <person name="Vincze T."/>
            <person name="Grabovich M."/>
            <person name="Anton B.P."/>
            <person name="Dubinina G."/>
            <person name="Orlova M."/>
            <person name="Belousova E."/>
            <person name="Roberts R.J."/>
        </authorList>
    </citation>
    <scope>NUCLEOTIDE SEQUENCE [LARGE SCALE GENOMIC DNA]</scope>
    <source>
        <strain evidence="3">D-401</strain>
    </source>
</reference>
<protein>
    <submittedName>
        <fullName evidence="2">Tellurium resistance protein</fullName>
    </submittedName>
</protein>
<dbReference type="AlphaFoldDB" id="A0A2N9YJK5"/>
<dbReference type="Proteomes" id="UP000234271">
    <property type="component" value="Chromosome"/>
</dbReference>
<keyword evidence="3" id="KW-1185">Reference proteome</keyword>
<dbReference type="STRING" id="288004.AL038_07360"/>
<proteinExistence type="predicted"/>
<evidence type="ECO:0000256" key="1">
    <source>
        <dbReference type="SAM" id="MobiDB-lite"/>
    </source>
</evidence>